<keyword evidence="1" id="KW-1185">Reference proteome</keyword>
<name>A0A914P120_9BILA</name>
<dbReference type="Proteomes" id="UP000887578">
    <property type="component" value="Unplaced"/>
</dbReference>
<reference evidence="2" key="1">
    <citation type="submission" date="2022-11" db="UniProtKB">
        <authorList>
            <consortium name="WormBaseParasite"/>
        </authorList>
    </citation>
    <scope>IDENTIFICATION</scope>
</reference>
<evidence type="ECO:0000313" key="1">
    <source>
        <dbReference type="Proteomes" id="UP000887578"/>
    </source>
</evidence>
<dbReference type="AlphaFoldDB" id="A0A914P120"/>
<sequence length="200" mass="22923">MQKCSISDHFKILLYFEKCFAAGKKFTNGEIRYSLNKPIPYVPPQYKSNNVKTLNSDSFWLGFGTCYRQSATFALNCLVKLSSSYCIEDCVKDFKSPDIDFQQQLKNSGVAYTGNLEDAILAFGLPASTTVEQAHFLLTNRFIQRQLTRTPNFSVDKAKANIAKFMENVNVTQFEHVEEVTDLQNYEFIACFAVSKWQYF</sequence>
<accession>A0A914P120</accession>
<evidence type="ECO:0000313" key="2">
    <source>
        <dbReference type="WBParaSite" id="PDA_v2.g11472.t1"/>
    </source>
</evidence>
<organism evidence="1 2">
    <name type="scientific">Panagrolaimus davidi</name>
    <dbReference type="NCBI Taxonomy" id="227884"/>
    <lineage>
        <taxon>Eukaryota</taxon>
        <taxon>Metazoa</taxon>
        <taxon>Ecdysozoa</taxon>
        <taxon>Nematoda</taxon>
        <taxon>Chromadorea</taxon>
        <taxon>Rhabditida</taxon>
        <taxon>Tylenchina</taxon>
        <taxon>Panagrolaimomorpha</taxon>
        <taxon>Panagrolaimoidea</taxon>
        <taxon>Panagrolaimidae</taxon>
        <taxon>Panagrolaimus</taxon>
    </lineage>
</organism>
<protein>
    <submittedName>
        <fullName evidence="2">Uncharacterized protein</fullName>
    </submittedName>
</protein>
<dbReference type="WBParaSite" id="PDA_v2.g11472.t1">
    <property type="protein sequence ID" value="PDA_v2.g11472.t1"/>
    <property type="gene ID" value="PDA_v2.g11472"/>
</dbReference>
<proteinExistence type="predicted"/>